<feature type="domain" description="Clr5" evidence="2">
    <location>
        <begin position="7"/>
        <end position="59"/>
    </location>
</feature>
<comment type="caution">
    <text evidence="3">The sequence shown here is derived from an EMBL/GenBank/DDBJ whole genome shotgun (WGS) entry which is preliminary data.</text>
</comment>
<dbReference type="AlphaFoldDB" id="A0A8H7TF57"/>
<accession>A0A8H7TF57</accession>
<feature type="compositionally biased region" description="Basic and acidic residues" evidence="1">
    <location>
        <begin position="135"/>
        <end position="149"/>
    </location>
</feature>
<organism evidence="3 4">
    <name type="scientific">Cadophora malorum</name>
    <dbReference type="NCBI Taxonomy" id="108018"/>
    <lineage>
        <taxon>Eukaryota</taxon>
        <taxon>Fungi</taxon>
        <taxon>Dikarya</taxon>
        <taxon>Ascomycota</taxon>
        <taxon>Pezizomycotina</taxon>
        <taxon>Leotiomycetes</taxon>
        <taxon>Helotiales</taxon>
        <taxon>Ploettnerulaceae</taxon>
        <taxon>Cadophora</taxon>
    </lineage>
</organism>
<sequence length="363" mass="41352">MRLMRSDHEWNKCKDDIRILYMIQDESLGTTMEAISSKYAFKRSLRAWKAKMKEWGFIKHFPAEDMAFVASKYDERKAHPITPKDTVFVRGGIIVQQNRIANFKKLNKSELTSSRLPVDAAAPPNIRYFTPEPSLQDKDSTMEDSRSSKEFYPTPDPTVIGDGSVQPDEMFSSSIPSLSISNTQPSVDSHCHPNVSPDLQIKSMILLADQSQADGQFDDAERRYRIVIDEMESDPSIVRWKAQCSLCKLLCRSVSRQSDQNELAQLLIVHWAWVFKHSYSCENGSQLYQVDLQLSNIDDTDNLSLQRIKHLACELLVPFGGFGTTWKFGSRDPNSDILFKALEIANVCSELGWCEVADTIFQF</sequence>
<dbReference type="PANTHER" id="PTHR38788">
    <property type="entry name" value="CLR5 DOMAIN-CONTAINING PROTEIN"/>
    <property type="match status" value="1"/>
</dbReference>
<gene>
    <name evidence="3" type="ORF">IFR04_008804</name>
</gene>
<feature type="region of interest" description="Disordered" evidence="1">
    <location>
        <begin position="128"/>
        <end position="191"/>
    </location>
</feature>
<dbReference type="InterPro" id="IPR025676">
    <property type="entry name" value="Clr5_dom"/>
</dbReference>
<feature type="compositionally biased region" description="Low complexity" evidence="1">
    <location>
        <begin position="172"/>
        <end position="181"/>
    </location>
</feature>
<evidence type="ECO:0000256" key="1">
    <source>
        <dbReference type="SAM" id="MobiDB-lite"/>
    </source>
</evidence>
<keyword evidence="4" id="KW-1185">Reference proteome</keyword>
<name>A0A8H7TF57_9HELO</name>
<dbReference type="OrthoDB" id="5308957at2759"/>
<dbReference type="Proteomes" id="UP000664132">
    <property type="component" value="Unassembled WGS sequence"/>
</dbReference>
<evidence type="ECO:0000313" key="3">
    <source>
        <dbReference type="EMBL" id="KAG4418067.1"/>
    </source>
</evidence>
<dbReference type="PANTHER" id="PTHR38788:SF3">
    <property type="entry name" value="CLR5 DOMAIN-CONTAINING PROTEIN"/>
    <property type="match status" value="1"/>
</dbReference>
<evidence type="ECO:0000259" key="2">
    <source>
        <dbReference type="Pfam" id="PF14420"/>
    </source>
</evidence>
<dbReference type="Pfam" id="PF14420">
    <property type="entry name" value="Clr5"/>
    <property type="match status" value="1"/>
</dbReference>
<reference evidence="3" key="1">
    <citation type="submission" date="2021-02" db="EMBL/GenBank/DDBJ databases">
        <title>Genome sequence Cadophora malorum strain M34.</title>
        <authorList>
            <person name="Stefanovic E."/>
            <person name="Vu D."/>
            <person name="Scully C."/>
            <person name="Dijksterhuis J."/>
            <person name="Roader J."/>
            <person name="Houbraken J."/>
        </authorList>
    </citation>
    <scope>NUCLEOTIDE SEQUENCE</scope>
    <source>
        <strain evidence="3">M34</strain>
    </source>
</reference>
<protein>
    <recommendedName>
        <fullName evidence="2">Clr5 domain-containing protein</fullName>
    </recommendedName>
</protein>
<dbReference type="EMBL" id="JAFJYH010000138">
    <property type="protein sequence ID" value="KAG4418067.1"/>
    <property type="molecule type" value="Genomic_DNA"/>
</dbReference>
<proteinExistence type="predicted"/>
<evidence type="ECO:0000313" key="4">
    <source>
        <dbReference type="Proteomes" id="UP000664132"/>
    </source>
</evidence>